<reference evidence="2 3" key="1">
    <citation type="submission" date="2019-02" db="EMBL/GenBank/DDBJ databases">
        <authorList>
            <person name="Lehtovirta-Morley E L."/>
        </authorList>
    </citation>
    <scope>NUCLEOTIDE SEQUENCE [LARGE SCALE GENOMIC DNA]</scope>
    <source>
        <strain evidence="2">NFRAN1</strain>
    </source>
</reference>
<dbReference type="SUPFAM" id="SSF57667">
    <property type="entry name" value="beta-beta-alpha zinc fingers"/>
    <property type="match status" value="1"/>
</dbReference>
<dbReference type="Gene3D" id="3.30.160.60">
    <property type="entry name" value="Classic Zinc Finger"/>
    <property type="match status" value="1"/>
</dbReference>
<evidence type="ECO:0000259" key="1">
    <source>
        <dbReference type="PROSITE" id="PS50157"/>
    </source>
</evidence>
<name>A0A484IAT9_9ARCH</name>
<keyword evidence="3" id="KW-1185">Reference proteome</keyword>
<accession>A0A484IAT9</accession>
<dbReference type="PROSITE" id="PS00028">
    <property type="entry name" value="ZINC_FINGER_C2H2_1"/>
    <property type="match status" value="1"/>
</dbReference>
<evidence type="ECO:0000313" key="3">
    <source>
        <dbReference type="Proteomes" id="UP000294299"/>
    </source>
</evidence>
<protein>
    <recommendedName>
        <fullName evidence="1">C2H2-type domain-containing protein</fullName>
    </recommendedName>
</protein>
<organism evidence="2 3">
    <name type="scientific">Candidatus Nitrosocosmicus franklandianus</name>
    <dbReference type="NCBI Taxonomy" id="1798806"/>
    <lineage>
        <taxon>Archaea</taxon>
        <taxon>Nitrososphaerota</taxon>
        <taxon>Nitrososphaeria</taxon>
        <taxon>Nitrososphaerales</taxon>
        <taxon>Nitrososphaeraceae</taxon>
        <taxon>Candidatus Nitrosocosmicus</taxon>
    </lineage>
</organism>
<dbReference type="KEGG" id="nfn:NFRAN_0813"/>
<sequence>MQLKFNVSILQKKFKCEKDGEKFSSYDKFIEHGRKVHRFVVLKCNRCGKQFIHEKDRLHHVRDQHKDNR</sequence>
<gene>
    <name evidence="2" type="ORF">NFRAN_0813</name>
</gene>
<dbReference type="AlphaFoldDB" id="A0A484IAT9"/>
<proteinExistence type="predicted"/>
<dbReference type="InterPro" id="IPR036236">
    <property type="entry name" value="Znf_C2H2_sf"/>
</dbReference>
<feature type="domain" description="C2H2-type" evidence="1">
    <location>
        <begin position="42"/>
        <end position="69"/>
    </location>
</feature>
<dbReference type="EMBL" id="LR216287">
    <property type="protein sequence ID" value="VFJ13135.1"/>
    <property type="molecule type" value="Genomic_DNA"/>
</dbReference>
<dbReference type="InterPro" id="IPR013087">
    <property type="entry name" value="Znf_C2H2_type"/>
</dbReference>
<dbReference type="Proteomes" id="UP000294299">
    <property type="component" value="Chromosome NFRAN"/>
</dbReference>
<dbReference type="PROSITE" id="PS50157">
    <property type="entry name" value="ZINC_FINGER_C2H2_2"/>
    <property type="match status" value="1"/>
</dbReference>
<evidence type="ECO:0000313" key="2">
    <source>
        <dbReference type="EMBL" id="VFJ13135.1"/>
    </source>
</evidence>